<dbReference type="InterPro" id="IPR003675">
    <property type="entry name" value="Rce1/LyrA-like_dom"/>
</dbReference>
<evidence type="ECO:0000313" key="3">
    <source>
        <dbReference type="EMBL" id="EWY42357.1"/>
    </source>
</evidence>
<feature type="transmembrane region" description="Helical" evidence="1">
    <location>
        <begin position="56"/>
        <end position="83"/>
    </location>
</feature>
<dbReference type="STRING" id="1385369.N825_20045"/>
<keyword evidence="1" id="KW-1133">Transmembrane helix</keyword>
<gene>
    <name evidence="3" type="ORF">N825_20045</name>
</gene>
<feature type="transmembrane region" description="Helical" evidence="1">
    <location>
        <begin position="182"/>
        <end position="215"/>
    </location>
</feature>
<feature type="transmembrane region" description="Helical" evidence="1">
    <location>
        <begin position="145"/>
        <end position="162"/>
    </location>
</feature>
<feature type="domain" description="CAAX prenyl protease 2/Lysostaphin resistance protein A-like" evidence="2">
    <location>
        <begin position="148"/>
        <end position="235"/>
    </location>
</feature>
<feature type="transmembrane region" description="Helical" evidence="1">
    <location>
        <begin position="104"/>
        <end position="125"/>
    </location>
</feature>
<dbReference type="PANTHER" id="PTHR36435:SF1">
    <property type="entry name" value="CAAX AMINO TERMINAL PROTEASE FAMILY PROTEIN"/>
    <property type="match status" value="1"/>
</dbReference>
<keyword evidence="1" id="KW-0472">Membrane</keyword>
<dbReference type="GO" id="GO:0004175">
    <property type="term" value="F:endopeptidase activity"/>
    <property type="evidence" value="ECO:0007669"/>
    <property type="project" value="UniProtKB-ARBA"/>
</dbReference>
<accession>W9HCD0</accession>
<dbReference type="EMBL" id="AVFL01000002">
    <property type="protein sequence ID" value="EWY42357.1"/>
    <property type="molecule type" value="Genomic_DNA"/>
</dbReference>
<name>W9HCD0_9PROT</name>
<dbReference type="OrthoDB" id="9782250at2"/>
<keyword evidence="4" id="KW-1185">Reference proteome</keyword>
<dbReference type="AlphaFoldDB" id="W9HCD0"/>
<evidence type="ECO:0000256" key="1">
    <source>
        <dbReference type="SAM" id="Phobius"/>
    </source>
</evidence>
<reference evidence="3 4" key="1">
    <citation type="submission" date="2013-08" db="EMBL/GenBank/DDBJ databases">
        <title>The genome sequence of Skermanella stibiiresistens.</title>
        <authorList>
            <person name="Zhu W."/>
            <person name="Wang G."/>
        </authorList>
    </citation>
    <scope>NUCLEOTIDE SEQUENCE [LARGE SCALE GENOMIC DNA]</scope>
    <source>
        <strain evidence="3 4">SB22</strain>
    </source>
</reference>
<feature type="transmembrane region" description="Helical" evidence="1">
    <location>
        <begin position="30"/>
        <end position="50"/>
    </location>
</feature>
<keyword evidence="1" id="KW-0812">Transmembrane</keyword>
<proteinExistence type="predicted"/>
<dbReference type="RefSeq" id="WP_037447407.1">
    <property type="nucleotide sequence ID" value="NZ_AVFL01000002.1"/>
</dbReference>
<dbReference type="Pfam" id="PF02517">
    <property type="entry name" value="Rce1-like"/>
    <property type="match status" value="1"/>
</dbReference>
<feature type="transmembrane region" description="Helical" evidence="1">
    <location>
        <begin position="221"/>
        <end position="245"/>
    </location>
</feature>
<organism evidence="3 4">
    <name type="scientific">Skermanella stibiiresistens SB22</name>
    <dbReference type="NCBI Taxonomy" id="1385369"/>
    <lineage>
        <taxon>Bacteria</taxon>
        <taxon>Pseudomonadati</taxon>
        <taxon>Pseudomonadota</taxon>
        <taxon>Alphaproteobacteria</taxon>
        <taxon>Rhodospirillales</taxon>
        <taxon>Azospirillaceae</taxon>
        <taxon>Skermanella</taxon>
    </lineage>
</organism>
<evidence type="ECO:0000313" key="4">
    <source>
        <dbReference type="Proteomes" id="UP000019486"/>
    </source>
</evidence>
<dbReference type="Proteomes" id="UP000019486">
    <property type="component" value="Unassembled WGS sequence"/>
</dbReference>
<dbReference type="GO" id="GO:0080120">
    <property type="term" value="P:CAAX-box protein maturation"/>
    <property type="evidence" value="ECO:0007669"/>
    <property type="project" value="UniProtKB-ARBA"/>
</dbReference>
<protein>
    <recommendedName>
        <fullName evidence="2">CAAX prenyl protease 2/Lysostaphin resistance protein A-like domain-containing protein</fullName>
    </recommendedName>
</protein>
<dbReference type="InterPro" id="IPR052710">
    <property type="entry name" value="CAAX_protease"/>
</dbReference>
<sequence length="247" mass="26444">MTDIAPTDPDGAADGEASALPPWSKLPLRLFDLIVMVALAVGAVLVLRWILHPREISSGLVVGFLFGQNVALVGIVWLIAVVWRRASWRSLGLVTATRSWYRRIIPLALLLQFVVIVTNVLISLGLGQPFDNPQIALIMPDPGDWAAMVGILVATAVLAPIAEELTLRAVLYGWLRRHVGPILAGLISAAAFAALHGSLVLLPGTFLVGLALAWVYERSGSLIPCILLHGCFNAISTLLVFIVAANQ</sequence>
<dbReference type="PANTHER" id="PTHR36435">
    <property type="entry name" value="SLR1288 PROTEIN"/>
    <property type="match status" value="1"/>
</dbReference>
<evidence type="ECO:0000259" key="2">
    <source>
        <dbReference type="Pfam" id="PF02517"/>
    </source>
</evidence>
<comment type="caution">
    <text evidence="3">The sequence shown here is derived from an EMBL/GenBank/DDBJ whole genome shotgun (WGS) entry which is preliminary data.</text>
</comment>